<dbReference type="GO" id="GO:0046657">
    <property type="term" value="P:folic acid catabolic process"/>
    <property type="evidence" value="ECO:0007669"/>
    <property type="project" value="TreeGrafter"/>
</dbReference>
<feature type="domain" description="Peptidase M20 dimerisation" evidence="3">
    <location>
        <begin position="228"/>
        <end position="303"/>
    </location>
</feature>
<keyword evidence="1" id="KW-0479">Metal-binding</keyword>
<feature type="binding site" evidence="1">
    <location>
        <position position="142"/>
    </location>
    <ligand>
        <name>Mn(2+)</name>
        <dbReference type="ChEBI" id="CHEBI:29035"/>
        <label>2</label>
    </ligand>
</feature>
<evidence type="ECO:0000256" key="1">
    <source>
        <dbReference type="PIRSR" id="PIRSR005962-1"/>
    </source>
</evidence>
<evidence type="ECO:0000259" key="3">
    <source>
        <dbReference type="Pfam" id="PF07687"/>
    </source>
</evidence>
<keyword evidence="5" id="KW-1185">Reference proteome</keyword>
<reference evidence="4 5" key="1">
    <citation type="submission" date="2019-02" db="EMBL/GenBank/DDBJ databases">
        <title>Draft genome sequences of novel Actinobacteria.</title>
        <authorList>
            <person name="Sahin N."/>
            <person name="Ay H."/>
            <person name="Saygin H."/>
        </authorList>
    </citation>
    <scope>NUCLEOTIDE SEQUENCE [LARGE SCALE GENOMIC DNA]</scope>
    <source>
        <strain evidence="4 5">KC603</strain>
    </source>
</reference>
<dbReference type="InterPro" id="IPR017439">
    <property type="entry name" value="Amidohydrolase"/>
</dbReference>
<dbReference type="EMBL" id="SMKL01000035">
    <property type="protein sequence ID" value="TDC49989.1"/>
    <property type="molecule type" value="Genomic_DNA"/>
</dbReference>
<feature type="binding site" evidence="1">
    <location>
        <position position="180"/>
    </location>
    <ligand>
        <name>Mn(2+)</name>
        <dbReference type="ChEBI" id="CHEBI:29035"/>
        <label>2</label>
    </ligand>
</feature>
<comment type="cofactor">
    <cofactor evidence="1">
        <name>Mn(2+)</name>
        <dbReference type="ChEBI" id="CHEBI:29035"/>
    </cofactor>
    <text evidence="1">The Mn(2+) ion enhances activity.</text>
</comment>
<feature type="binding site" evidence="1">
    <location>
        <position position="401"/>
    </location>
    <ligand>
        <name>Mn(2+)</name>
        <dbReference type="ChEBI" id="CHEBI:29035"/>
        <label>2</label>
    </ligand>
</feature>
<dbReference type="GO" id="GO:0071713">
    <property type="term" value="F:para-aminobenzoyl-glutamate hydrolase activity"/>
    <property type="evidence" value="ECO:0007669"/>
    <property type="project" value="TreeGrafter"/>
</dbReference>
<proteinExistence type="predicted"/>
<keyword evidence="4" id="KW-0378">Hydrolase</keyword>
<dbReference type="InterPro" id="IPR052030">
    <property type="entry name" value="Peptidase_M20/M20A_hydrolases"/>
</dbReference>
<accession>A0A4R4RLQ1</accession>
<protein>
    <submittedName>
        <fullName evidence="4">Amidohydrolase</fullName>
    </submittedName>
</protein>
<dbReference type="Pfam" id="PF01546">
    <property type="entry name" value="Peptidase_M20"/>
    <property type="match status" value="1"/>
</dbReference>
<dbReference type="GO" id="GO:0046872">
    <property type="term" value="F:metal ion binding"/>
    <property type="evidence" value="ECO:0007669"/>
    <property type="project" value="UniProtKB-KW"/>
</dbReference>
<comment type="caution">
    <text evidence="4">The sequence shown here is derived from an EMBL/GenBank/DDBJ whole genome shotgun (WGS) entry which is preliminary data.</text>
</comment>
<dbReference type="PANTHER" id="PTHR30575">
    <property type="entry name" value="PEPTIDASE M20"/>
    <property type="match status" value="1"/>
</dbReference>
<feature type="binding site" evidence="1">
    <location>
        <position position="204"/>
    </location>
    <ligand>
        <name>Mn(2+)</name>
        <dbReference type="ChEBI" id="CHEBI:29035"/>
        <label>2</label>
    </ligand>
</feature>
<name>A0A4R4RLQ1_9ACTN</name>
<dbReference type="OrthoDB" id="9777385at2"/>
<dbReference type="GO" id="GO:0016805">
    <property type="term" value="F:dipeptidase activity"/>
    <property type="evidence" value="ECO:0007669"/>
    <property type="project" value="TreeGrafter"/>
</dbReference>
<dbReference type="RefSeq" id="WP_131984307.1">
    <property type="nucleotide sequence ID" value="NZ_SMKL01000035.1"/>
</dbReference>
<dbReference type="Pfam" id="PF07687">
    <property type="entry name" value="M20_dimer"/>
    <property type="match status" value="1"/>
</dbReference>
<feature type="region of interest" description="Disordered" evidence="2">
    <location>
        <begin position="118"/>
        <end position="140"/>
    </location>
</feature>
<organism evidence="4 5">
    <name type="scientific">Jiangella ureilytica</name>
    <dbReference type="NCBI Taxonomy" id="2530374"/>
    <lineage>
        <taxon>Bacteria</taxon>
        <taxon>Bacillati</taxon>
        <taxon>Actinomycetota</taxon>
        <taxon>Actinomycetes</taxon>
        <taxon>Jiangellales</taxon>
        <taxon>Jiangellaceae</taxon>
        <taxon>Jiangella</taxon>
    </lineage>
</organism>
<dbReference type="Proteomes" id="UP000295621">
    <property type="component" value="Unassembled WGS sequence"/>
</dbReference>
<evidence type="ECO:0000313" key="4">
    <source>
        <dbReference type="EMBL" id="TDC49989.1"/>
    </source>
</evidence>
<dbReference type="SUPFAM" id="SSF53187">
    <property type="entry name" value="Zn-dependent exopeptidases"/>
    <property type="match status" value="1"/>
</dbReference>
<dbReference type="GO" id="GO:0005737">
    <property type="term" value="C:cytoplasm"/>
    <property type="evidence" value="ECO:0007669"/>
    <property type="project" value="TreeGrafter"/>
</dbReference>
<dbReference type="SUPFAM" id="SSF55031">
    <property type="entry name" value="Bacterial exopeptidase dimerisation domain"/>
    <property type="match status" value="1"/>
</dbReference>
<gene>
    <name evidence="4" type="ORF">E1212_16325</name>
</gene>
<dbReference type="InterPro" id="IPR002933">
    <property type="entry name" value="Peptidase_M20"/>
</dbReference>
<evidence type="ECO:0000313" key="5">
    <source>
        <dbReference type="Proteomes" id="UP000295621"/>
    </source>
</evidence>
<dbReference type="Gene3D" id="3.40.630.10">
    <property type="entry name" value="Zn peptidases"/>
    <property type="match status" value="1"/>
</dbReference>
<sequence length="430" mass="44406">MSRSDAVRAMIADRRDLHAHAEAGWCEVRTASLVARRLAGLGFAVRVGREVLAADRPGLPSHEELKAAYRRALAHGADPGFAELVRDGFTGVVATLATGRPGPTVALRFDIDANYGHESADPGHTAQRGGYRSRTDGVHHSCGHDAHTAIGLGVAREIAAASAAGEPAGEVRLVFQPAEEGLRGGPAMVAAGVVDGVDVLLGCHIGVQARATGEVIAGYRRILASHKFDAHFTGRNAHAGISPHEGRNAVQAAAIAVQNLLAISRHGDGETRVNVGTVEGGETRNSVPARAVLRGEVRADDDVILGYLRDRVGDVVRGAAAVAGVAARIETAGGAAGADSTPELAAVVARVAARVDGVTVVRDAADFKGSDDMSSFMNAVQAAGGQAVYFGLGSRLGDVHHAPFFDVDDDALVIGRDVFLGCLRELGVLG</sequence>
<keyword evidence="1" id="KW-0464">Manganese</keyword>
<dbReference type="AlphaFoldDB" id="A0A4R4RLQ1"/>
<dbReference type="PANTHER" id="PTHR30575:SF3">
    <property type="entry name" value="PEPTIDASE M20 DIMERISATION DOMAIN-CONTAINING PROTEIN"/>
    <property type="match status" value="1"/>
</dbReference>
<evidence type="ECO:0000256" key="2">
    <source>
        <dbReference type="SAM" id="MobiDB-lite"/>
    </source>
</evidence>
<dbReference type="NCBIfam" id="TIGR01891">
    <property type="entry name" value="amidohydrolases"/>
    <property type="match status" value="1"/>
</dbReference>
<feature type="binding site" evidence="1">
    <location>
        <position position="144"/>
    </location>
    <ligand>
        <name>Mn(2+)</name>
        <dbReference type="ChEBI" id="CHEBI:29035"/>
        <label>2</label>
    </ligand>
</feature>
<dbReference type="InterPro" id="IPR011650">
    <property type="entry name" value="Peptidase_M20_dimer"/>
</dbReference>
<dbReference type="PIRSF" id="PIRSF005962">
    <property type="entry name" value="Pept_M20D_amidohydro"/>
    <property type="match status" value="1"/>
</dbReference>
<dbReference type="InterPro" id="IPR036264">
    <property type="entry name" value="Bact_exopeptidase_dim_dom"/>
</dbReference>